<protein>
    <submittedName>
        <fullName evidence="1">Uncharacterized protein</fullName>
    </submittedName>
</protein>
<gene>
    <name evidence="1" type="ORF">QO231_02710</name>
</gene>
<reference evidence="2" key="1">
    <citation type="submission" date="2023-05" db="EMBL/GenBank/DDBJ databases">
        <title>Sedimentitalea sp. nov. JM2-8.</title>
        <authorList>
            <person name="Huang J."/>
        </authorList>
    </citation>
    <scope>NUCLEOTIDE SEQUENCE [LARGE SCALE GENOMIC DNA]</scope>
    <source>
        <strain evidence="2">KHS03</strain>
    </source>
</reference>
<evidence type="ECO:0000313" key="2">
    <source>
        <dbReference type="Proteomes" id="UP001255416"/>
    </source>
</evidence>
<accession>A0ABU3V9C2</accession>
<proteinExistence type="predicted"/>
<keyword evidence="2" id="KW-1185">Reference proteome</keyword>
<organism evidence="1 2">
    <name type="scientific">Sedimentitalea todarodis</name>
    <dbReference type="NCBI Taxonomy" id="1631240"/>
    <lineage>
        <taxon>Bacteria</taxon>
        <taxon>Pseudomonadati</taxon>
        <taxon>Pseudomonadota</taxon>
        <taxon>Alphaproteobacteria</taxon>
        <taxon>Rhodobacterales</taxon>
        <taxon>Paracoccaceae</taxon>
        <taxon>Sedimentitalea</taxon>
    </lineage>
</organism>
<comment type="caution">
    <text evidence="1">The sequence shown here is derived from an EMBL/GenBank/DDBJ whole genome shotgun (WGS) entry which is preliminary data.</text>
</comment>
<dbReference type="Proteomes" id="UP001255416">
    <property type="component" value="Unassembled WGS sequence"/>
</dbReference>
<dbReference type="RefSeq" id="WP_316773099.1">
    <property type="nucleotide sequence ID" value="NZ_JASMWN010000002.1"/>
</dbReference>
<sequence>MSEQNNAPGRRCHHVFKLVFGPEFEAEWSDTTWRDTPSKVVVRPGKVATLVGFVAADGEARRGFLLLPDEAIHLGLSLQRNGALSKAMGDFT</sequence>
<evidence type="ECO:0000313" key="1">
    <source>
        <dbReference type="EMBL" id="MDU9002763.1"/>
    </source>
</evidence>
<dbReference type="EMBL" id="JASMWN010000002">
    <property type="protein sequence ID" value="MDU9002763.1"/>
    <property type="molecule type" value="Genomic_DNA"/>
</dbReference>
<name>A0ABU3V9C2_9RHOB</name>